<feature type="repeat" description="TPR" evidence="2">
    <location>
        <begin position="151"/>
        <end position="184"/>
    </location>
</feature>
<protein>
    <submittedName>
        <fullName evidence="4">Sulfotransferase</fullName>
    </submittedName>
</protein>
<name>A0AB38T950_9HYPH</name>
<dbReference type="GO" id="GO:0008476">
    <property type="term" value="F:protein-tyrosine sulfotransferase activity"/>
    <property type="evidence" value="ECO:0007669"/>
    <property type="project" value="InterPro"/>
</dbReference>
<dbReference type="AlphaFoldDB" id="A0AB38T950"/>
<feature type="region of interest" description="Disordered" evidence="3">
    <location>
        <begin position="1"/>
        <end position="48"/>
    </location>
</feature>
<accession>A0AB38T950</accession>
<evidence type="ECO:0000256" key="3">
    <source>
        <dbReference type="SAM" id="MobiDB-lite"/>
    </source>
</evidence>
<reference evidence="4 5" key="1">
    <citation type="journal article" date="2022" name="Microbiol. Resour. Announc.">
        <title>Complete Genome Sequence of Mesorhizobium ciceri Strain R30, a Rhizobium Used as a Commercial Inoculant for Chickpea in Argentina.</title>
        <authorList>
            <person name="Foresto E."/>
            <person name="Revale S."/>
            <person name="Primo E."/>
            <person name="Nievas F."/>
            <person name="Carezzano E."/>
            <person name="Puente M."/>
            <person name="Alzari P."/>
            <person name="Mart M."/>
            <person name="Ben-Assaya M."/>
            <person name="Mornico D."/>
            <person name="Santoro M."/>
            <person name="Mart F."/>
            <person name="Giordano W."/>
            <person name="Bogino P."/>
        </authorList>
    </citation>
    <scope>NUCLEOTIDE SEQUENCE [LARGE SCALE GENOMIC DNA]</scope>
    <source>
        <strain evidence="4 5">R30</strain>
    </source>
</reference>
<keyword evidence="2" id="KW-0802">TPR repeat</keyword>
<dbReference type="SMART" id="SM00671">
    <property type="entry name" value="SEL1"/>
    <property type="match status" value="2"/>
</dbReference>
<gene>
    <name evidence="4" type="ORF">LRP29_25825</name>
</gene>
<proteinExistence type="predicted"/>
<dbReference type="Pfam" id="PF14559">
    <property type="entry name" value="TPR_19"/>
    <property type="match status" value="1"/>
</dbReference>
<dbReference type="InterPro" id="IPR027417">
    <property type="entry name" value="P-loop_NTPase"/>
</dbReference>
<sequence length="566" mass="63849">MSNRLPPAWSKHLKAQTGPTIAPPKIVQPKTAQPKTAQPKAKPQPPAVNDDMLLRQALQFQQAKRLPEAEELCHRVLTRKPNHALALYILGTLGLGVDNELAIRYFARAADQEPNNPYYQLSLGEAYLKIGDYPPAIRHLQRACELKPDLVEALRGLGDAYGKFDKADIALSVYEKALGINRDHPTVRMGLASVLINLGRMDEATSYLKETIDRRVDVADAYQALVNIHKFSEEPPELKQILGEISNPAASDDQPYALHLAAGKILNDLGRYDEAMDHFLRAKAVKPHDDFEIELYRRRVDSIIRLFSAEFLTSAAKYGDPSETPVFVLGMPRSGTTLTEQICSSHPDVHGAGELTKLRRIAAASGLTKTSEEPFGKNLRSMTIQQSRTFAEDYLANLRLYAPSAARIIDKMPHNFEAIGLIAILFPNARIIHCRRDAVDNCLSLLFSNLNKNHAYISDLTCLGLYYREYDRLMRHWHTVLPGRILENRYEDLVSSQEGQSRRLIDHLGLEWDDACLRFFDKAGSVRTLSRWQVRQPIYGSSIKRWKNYEGRIRPLIEALGDLAEL</sequence>
<dbReference type="Gene3D" id="1.25.40.10">
    <property type="entry name" value="Tetratricopeptide repeat domain"/>
    <property type="match status" value="1"/>
</dbReference>
<dbReference type="PANTHER" id="PTHR12788:SF10">
    <property type="entry name" value="PROTEIN-TYROSINE SULFOTRANSFERASE"/>
    <property type="match status" value="1"/>
</dbReference>
<dbReference type="InterPro" id="IPR026634">
    <property type="entry name" value="TPST-like"/>
</dbReference>
<dbReference type="Pfam" id="PF13469">
    <property type="entry name" value="Sulfotransfer_3"/>
    <property type="match status" value="1"/>
</dbReference>
<dbReference type="SUPFAM" id="SSF48452">
    <property type="entry name" value="TPR-like"/>
    <property type="match status" value="1"/>
</dbReference>
<dbReference type="SUPFAM" id="SSF52540">
    <property type="entry name" value="P-loop containing nucleoside triphosphate hydrolases"/>
    <property type="match status" value="1"/>
</dbReference>
<dbReference type="InterPro" id="IPR019734">
    <property type="entry name" value="TPR_rpt"/>
</dbReference>
<keyword evidence="1" id="KW-0808">Transferase</keyword>
<evidence type="ECO:0000313" key="5">
    <source>
        <dbReference type="Proteomes" id="UP001060070"/>
    </source>
</evidence>
<dbReference type="Pfam" id="PF13414">
    <property type="entry name" value="TPR_11"/>
    <property type="match status" value="1"/>
</dbReference>
<feature type="repeat" description="TPR" evidence="2">
    <location>
        <begin position="256"/>
        <end position="289"/>
    </location>
</feature>
<keyword evidence="5" id="KW-1185">Reference proteome</keyword>
<dbReference type="Proteomes" id="UP001060070">
    <property type="component" value="Chromosome"/>
</dbReference>
<dbReference type="PANTHER" id="PTHR12788">
    <property type="entry name" value="PROTEIN-TYROSINE SULFOTRANSFERASE 2"/>
    <property type="match status" value="1"/>
</dbReference>
<dbReference type="Pfam" id="PF13181">
    <property type="entry name" value="TPR_8"/>
    <property type="match status" value="1"/>
</dbReference>
<dbReference type="RefSeq" id="WP_024505736.1">
    <property type="nucleotide sequence ID" value="NZ_CP088147.1"/>
</dbReference>
<dbReference type="InterPro" id="IPR006597">
    <property type="entry name" value="Sel1-like"/>
</dbReference>
<feature type="compositionally biased region" description="Low complexity" evidence="3">
    <location>
        <begin position="28"/>
        <end position="41"/>
    </location>
</feature>
<dbReference type="PROSITE" id="PS50005">
    <property type="entry name" value="TPR"/>
    <property type="match status" value="3"/>
</dbReference>
<evidence type="ECO:0000256" key="2">
    <source>
        <dbReference type="PROSITE-ProRule" id="PRU00339"/>
    </source>
</evidence>
<dbReference type="Gene3D" id="3.40.50.300">
    <property type="entry name" value="P-loop containing nucleotide triphosphate hydrolases"/>
    <property type="match status" value="1"/>
</dbReference>
<evidence type="ECO:0000256" key="1">
    <source>
        <dbReference type="ARBA" id="ARBA00022679"/>
    </source>
</evidence>
<dbReference type="EMBL" id="CP088147">
    <property type="protein sequence ID" value="UTU50867.1"/>
    <property type="molecule type" value="Genomic_DNA"/>
</dbReference>
<dbReference type="InterPro" id="IPR011990">
    <property type="entry name" value="TPR-like_helical_dom_sf"/>
</dbReference>
<feature type="repeat" description="TPR" evidence="2">
    <location>
        <begin position="117"/>
        <end position="150"/>
    </location>
</feature>
<dbReference type="SMART" id="SM00028">
    <property type="entry name" value="TPR"/>
    <property type="match status" value="5"/>
</dbReference>
<organism evidence="4 5">
    <name type="scientific">Mesorhizobium ciceri</name>
    <dbReference type="NCBI Taxonomy" id="39645"/>
    <lineage>
        <taxon>Bacteria</taxon>
        <taxon>Pseudomonadati</taxon>
        <taxon>Pseudomonadota</taxon>
        <taxon>Alphaproteobacteria</taxon>
        <taxon>Hyphomicrobiales</taxon>
        <taxon>Phyllobacteriaceae</taxon>
        <taxon>Mesorhizobium</taxon>
    </lineage>
</organism>
<evidence type="ECO:0000313" key="4">
    <source>
        <dbReference type="EMBL" id="UTU50867.1"/>
    </source>
</evidence>